<evidence type="ECO:0000313" key="3">
    <source>
        <dbReference type="Proteomes" id="UP001165060"/>
    </source>
</evidence>
<feature type="transmembrane region" description="Helical" evidence="1">
    <location>
        <begin position="180"/>
        <end position="202"/>
    </location>
</feature>
<evidence type="ECO:0000256" key="1">
    <source>
        <dbReference type="SAM" id="Phobius"/>
    </source>
</evidence>
<feature type="transmembrane region" description="Helical" evidence="1">
    <location>
        <begin position="396"/>
        <end position="416"/>
    </location>
</feature>
<feature type="transmembrane region" description="Helical" evidence="1">
    <location>
        <begin position="214"/>
        <end position="232"/>
    </location>
</feature>
<name>A0ABQ6M408_9STRA</name>
<feature type="transmembrane region" description="Helical" evidence="1">
    <location>
        <begin position="252"/>
        <end position="271"/>
    </location>
</feature>
<keyword evidence="3" id="KW-1185">Reference proteome</keyword>
<organism evidence="2 3">
    <name type="scientific">Tetraparma gracilis</name>
    <dbReference type="NCBI Taxonomy" id="2962635"/>
    <lineage>
        <taxon>Eukaryota</taxon>
        <taxon>Sar</taxon>
        <taxon>Stramenopiles</taxon>
        <taxon>Ochrophyta</taxon>
        <taxon>Bolidophyceae</taxon>
        <taxon>Parmales</taxon>
        <taxon>Triparmaceae</taxon>
        <taxon>Tetraparma</taxon>
    </lineage>
</organism>
<feature type="transmembrane region" description="Helical" evidence="1">
    <location>
        <begin position="480"/>
        <end position="498"/>
    </location>
</feature>
<comment type="caution">
    <text evidence="2">The sequence shown here is derived from an EMBL/GenBank/DDBJ whole genome shotgun (WGS) entry which is preliminary data.</text>
</comment>
<sequence>MSEDPSPSSMPPIRRGMTRRRDIARALAKNVLHVISLAIVGILFVVFVLDEQIRQRAGVYFGSGAPFLPSVYSPSSGFPNVTVAPVWPNLADSFYVDSTFIDFPLSLSPYFWAFFLTYVYGIFAVLPMFRLKTKHAPAMIALGCAAIALAVLQTGMYTAYEKIFAEDGNMKSEKATKLRGVNLLIMCTVGSSLPILILAVATGTKRGAALAVKMASLNIVSAVLEILVYLHPSGIPNFASFFYADTGLVEKLFIKVFVHTLVTLINIELTWRFTKTAVRDHGLEPGSGIASNRVGVMAVFGRLMSGSAQTITEAVLFAIAATICELAIANDLLRGLTPAQANMAWLKGILECFSRKEQKIQDATTVAGGSGDNDGAGAEEEEDVVEQARRRFCGDLQYSIAILEAFSLVLVGAYMVVSRANPTAPPGSAALSGSVIAANLGIQLFGELVVTVGLVAWMSNAFPSRYTINAVDAFTARTRRLAICILIVVMCSGLQVIGRATQTLCFTSNLGEDEDDWAMTSCPPADVDISHMLRVAPEFLNVTAETN</sequence>
<evidence type="ECO:0000313" key="2">
    <source>
        <dbReference type="EMBL" id="GMI19099.1"/>
    </source>
</evidence>
<keyword evidence="1" id="KW-0472">Membrane</keyword>
<feature type="transmembrane region" description="Helical" evidence="1">
    <location>
        <begin position="136"/>
        <end position="160"/>
    </location>
</feature>
<feature type="transmembrane region" description="Helical" evidence="1">
    <location>
        <begin position="110"/>
        <end position="129"/>
    </location>
</feature>
<feature type="transmembrane region" description="Helical" evidence="1">
    <location>
        <begin position="436"/>
        <end position="459"/>
    </location>
</feature>
<protein>
    <submittedName>
        <fullName evidence="2">Uncharacterized protein</fullName>
    </submittedName>
</protein>
<gene>
    <name evidence="2" type="ORF">TeGR_g13164</name>
</gene>
<proteinExistence type="predicted"/>
<dbReference type="Proteomes" id="UP001165060">
    <property type="component" value="Unassembled WGS sequence"/>
</dbReference>
<reference evidence="2 3" key="1">
    <citation type="journal article" date="2023" name="Commun. Biol.">
        <title>Genome analysis of Parmales, the sister group of diatoms, reveals the evolutionary specialization of diatoms from phago-mixotrophs to photoautotrophs.</title>
        <authorList>
            <person name="Ban H."/>
            <person name="Sato S."/>
            <person name="Yoshikawa S."/>
            <person name="Yamada K."/>
            <person name="Nakamura Y."/>
            <person name="Ichinomiya M."/>
            <person name="Sato N."/>
            <person name="Blanc-Mathieu R."/>
            <person name="Endo H."/>
            <person name="Kuwata A."/>
            <person name="Ogata H."/>
        </authorList>
    </citation>
    <scope>NUCLEOTIDE SEQUENCE [LARGE SCALE GENOMIC DNA]</scope>
</reference>
<keyword evidence="1" id="KW-1133">Transmembrane helix</keyword>
<dbReference type="EMBL" id="BRYB01001136">
    <property type="protein sequence ID" value="GMI19099.1"/>
    <property type="molecule type" value="Genomic_DNA"/>
</dbReference>
<feature type="transmembrane region" description="Helical" evidence="1">
    <location>
        <begin position="27"/>
        <end position="49"/>
    </location>
</feature>
<keyword evidence="1" id="KW-0812">Transmembrane</keyword>
<accession>A0ABQ6M408</accession>